<reference evidence="9" key="1">
    <citation type="submission" date="2022-08" db="EMBL/GenBank/DDBJ databases">
        <authorList>
            <person name="Marques A."/>
        </authorList>
    </citation>
    <scope>NUCLEOTIDE SEQUENCE</scope>
    <source>
        <strain evidence="9">RhyPub2mFocal</strain>
        <tissue evidence="9">Leaves</tissue>
    </source>
</reference>
<keyword evidence="10" id="KW-1185">Reference proteome</keyword>
<keyword evidence="3 7" id="KW-0687">Ribonucleoprotein</keyword>
<comment type="caution">
    <text evidence="9">The sequence shown here is derived from an EMBL/GenBank/DDBJ whole genome shotgun (WGS) entry which is preliminary data.</text>
</comment>
<name>A0AAV8C1Y3_9POAL</name>
<dbReference type="GO" id="GO:0022625">
    <property type="term" value="C:cytosolic large ribosomal subunit"/>
    <property type="evidence" value="ECO:0007669"/>
    <property type="project" value="TreeGrafter"/>
</dbReference>
<gene>
    <name evidence="9" type="ORF">LUZ62_083685</name>
</gene>
<dbReference type="GO" id="GO:0003735">
    <property type="term" value="F:structural constituent of ribosome"/>
    <property type="evidence" value="ECO:0007669"/>
    <property type="project" value="InterPro"/>
</dbReference>
<proteinExistence type="inferred from homology"/>
<dbReference type="FunFam" id="3.90.1030.10:FF:000001">
    <property type="entry name" value="50S ribosomal protein L17"/>
    <property type="match status" value="1"/>
</dbReference>
<evidence type="ECO:0000256" key="8">
    <source>
        <dbReference type="SAM" id="MobiDB-lite"/>
    </source>
</evidence>
<feature type="compositionally biased region" description="Low complexity" evidence="8">
    <location>
        <begin position="1"/>
        <end position="13"/>
    </location>
</feature>
<evidence type="ECO:0000256" key="4">
    <source>
        <dbReference type="ARBA" id="ARBA00072708"/>
    </source>
</evidence>
<evidence type="ECO:0000313" key="10">
    <source>
        <dbReference type="Proteomes" id="UP001140206"/>
    </source>
</evidence>
<dbReference type="AlphaFoldDB" id="A0AAV8C1Y3"/>
<accession>A0AAV8C1Y3</accession>
<keyword evidence="2 7" id="KW-0689">Ribosomal protein</keyword>
<dbReference type="SUPFAM" id="SSF64263">
    <property type="entry name" value="Prokaryotic ribosomal protein L17"/>
    <property type="match status" value="1"/>
</dbReference>
<feature type="region of interest" description="Disordered" evidence="8">
    <location>
        <begin position="1"/>
        <end position="21"/>
    </location>
</feature>
<evidence type="ECO:0000313" key="9">
    <source>
        <dbReference type="EMBL" id="KAJ4749280.1"/>
    </source>
</evidence>
<dbReference type="HAMAP" id="MF_01368">
    <property type="entry name" value="Ribosomal_bL17"/>
    <property type="match status" value="1"/>
</dbReference>
<evidence type="ECO:0000256" key="6">
    <source>
        <dbReference type="ARBA" id="ARBA00082728"/>
    </source>
</evidence>
<dbReference type="Pfam" id="PF01196">
    <property type="entry name" value="Ribosomal_L17"/>
    <property type="match status" value="1"/>
</dbReference>
<organism evidence="9 10">
    <name type="scientific">Rhynchospora pubera</name>
    <dbReference type="NCBI Taxonomy" id="906938"/>
    <lineage>
        <taxon>Eukaryota</taxon>
        <taxon>Viridiplantae</taxon>
        <taxon>Streptophyta</taxon>
        <taxon>Embryophyta</taxon>
        <taxon>Tracheophyta</taxon>
        <taxon>Spermatophyta</taxon>
        <taxon>Magnoliopsida</taxon>
        <taxon>Liliopsida</taxon>
        <taxon>Poales</taxon>
        <taxon>Cyperaceae</taxon>
        <taxon>Cyperoideae</taxon>
        <taxon>Rhynchosporeae</taxon>
        <taxon>Rhynchospora</taxon>
    </lineage>
</organism>
<dbReference type="InterPro" id="IPR000456">
    <property type="entry name" value="Ribosomal_bL17"/>
</dbReference>
<dbReference type="Proteomes" id="UP001140206">
    <property type="component" value="Chromosome 5"/>
</dbReference>
<dbReference type="NCBIfam" id="TIGR00059">
    <property type="entry name" value="L17"/>
    <property type="match status" value="1"/>
</dbReference>
<evidence type="ECO:0000256" key="5">
    <source>
        <dbReference type="ARBA" id="ARBA00077677"/>
    </source>
</evidence>
<dbReference type="GO" id="GO:0006412">
    <property type="term" value="P:translation"/>
    <property type="evidence" value="ECO:0007669"/>
    <property type="project" value="InterPro"/>
</dbReference>
<protein>
    <recommendedName>
        <fullName evidence="4">Large ribosomal subunit protein bL17c</fullName>
    </recommendedName>
    <alternativeName>
        <fullName evidence="5">50S ribosomal protein L17, chloroplastic</fullName>
    </alternativeName>
    <alternativeName>
        <fullName evidence="6">CL17</fullName>
    </alternativeName>
</protein>
<dbReference type="PROSITE" id="PS01167">
    <property type="entry name" value="RIBOSOMAL_L17"/>
    <property type="match status" value="1"/>
</dbReference>
<dbReference type="InterPro" id="IPR047859">
    <property type="entry name" value="Ribosomal_bL17_CS"/>
</dbReference>
<dbReference type="EMBL" id="JAMFTS010000005">
    <property type="protein sequence ID" value="KAJ4749280.1"/>
    <property type="molecule type" value="Genomic_DNA"/>
</dbReference>
<comment type="similarity">
    <text evidence="1 7">Belongs to the bacterial ribosomal protein bL17 family.</text>
</comment>
<evidence type="ECO:0000256" key="3">
    <source>
        <dbReference type="ARBA" id="ARBA00023274"/>
    </source>
</evidence>
<dbReference type="PANTHER" id="PTHR14413:SF16">
    <property type="entry name" value="LARGE RIBOSOMAL SUBUNIT PROTEIN BL17M"/>
    <property type="match status" value="1"/>
</dbReference>
<sequence length="225" mass="24944">MVGSLLASSACCAPPSPSPSPWNLSSLRHALPSGSLRLRSSSNSLPLASARLTLSSATITKPNTMCLCLCFATPFFGLQSHSAFSSLPKECSTFGHAVGRTIKGLKIYAMRHGKRIARLNRPPDQRKALIRSLTTELLRHGRIKTTLTRAKAIRRFAERMITLAKDGSLHKRRQALGFVYDKMIVHAMFIEAPKRYADRNGGYTRVMRTFNRRGDNAPMAYIELV</sequence>
<evidence type="ECO:0000256" key="2">
    <source>
        <dbReference type="ARBA" id="ARBA00022980"/>
    </source>
</evidence>
<dbReference type="PANTHER" id="PTHR14413">
    <property type="entry name" value="RIBOSOMAL PROTEIN L17"/>
    <property type="match status" value="1"/>
</dbReference>
<dbReference type="InterPro" id="IPR036373">
    <property type="entry name" value="Ribosomal_bL17_sf"/>
</dbReference>
<dbReference type="Gene3D" id="3.90.1030.10">
    <property type="entry name" value="Ribosomal protein L17"/>
    <property type="match status" value="1"/>
</dbReference>
<evidence type="ECO:0000256" key="7">
    <source>
        <dbReference type="RuleBase" id="RU000660"/>
    </source>
</evidence>
<evidence type="ECO:0000256" key="1">
    <source>
        <dbReference type="ARBA" id="ARBA00008777"/>
    </source>
</evidence>